<dbReference type="PaxDb" id="6239-Y105E8A.14"/>
<dbReference type="InterPro" id="IPR013083">
    <property type="entry name" value="Znf_RING/FYVE/PHD"/>
</dbReference>
<evidence type="ECO:0000313" key="10">
    <source>
        <dbReference type="WormBase" id="Y105E8A.14"/>
    </source>
</evidence>
<dbReference type="InterPro" id="IPR001841">
    <property type="entry name" value="Znf_RING"/>
</dbReference>
<evidence type="ECO:0000256" key="4">
    <source>
        <dbReference type="PROSITE-ProRule" id="PRU00175"/>
    </source>
</evidence>
<comment type="pathway">
    <text evidence="5">Protein modification; protein ubiquitination.</text>
</comment>
<dbReference type="SMR" id="Q8WQB0"/>
<dbReference type="CDD" id="cd16564">
    <property type="entry name" value="RING-HC_RNF222"/>
    <property type="match status" value="1"/>
</dbReference>
<dbReference type="Proteomes" id="UP000001940">
    <property type="component" value="Chromosome I"/>
</dbReference>
<dbReference type="SUPFAM" id="SSF57850">
    <property type="entry name" value="RING/U-box"/>
    <property type="match status" value="1"/>
</dbReference>
<evidence type="ECO:0000313" key="9">
    <source>
        <dbReference type="Proteomes" id="UP000001940"/>
    </source>
</evidence>
<dbReference type="SMART" id="SM00184">
    <property type="entry name" value="RING"/>
    <property type="match status" value="1"/>
</dbReference>
<name>Q8WQB0_CAEEL</name>
<dbReference type="InParanoid" id="Q8WQB0"/>
<dbReference type="OrthoDB" id="10065815at2759"/>
<dbReference type="UCSC" id="Y105E8A.14">
    <property type="organism name" value="c. elegans"/>
</dbReference>
<dbReference type="GO" id="GO:0005829">
    <property type="term" value="C:cytosol"/>
    <property type="evidence" value="ECO:0007669"/>
    <property type="project" value="UniProtKB-SubCell"/>
</dbReference>
<evidence type="ECO:0000256" key="5">
    <source>
        <dbReference type="RuleBase" id="RU367115"/>
    </source>
</evidence>
<dbReference type="GO" id="GO:0051865">
    <property type="term" value="P:protein autoubiquitination"/>
    <property type="evidence" value="ECO:0007669"/>
    <property type="project" value="UniProtKB-UniRule"/>
</dbReference>
<dbReference type="Gene3D" id="3.30.720.50">
    <property type="match status" value="1"/>
</dbReference>
<dbReference type="PANTHER" id="PTHR13417:SF2">
    <property type="entry name" value="E3 UBIQUITIN-PROTEIN LIGASE RNF146"/>
    <property type="match status" value="1"/>
</dbReference>
<comment type="function">
    <text evidence="5">E3 ubiquitin-protein ligase that specifically binds poly-ADP-ribosylated proteins and mediates their ubiquitination and subsequent degradation.</text>
</comment>
<keyword evidence="3 5" id="KW-0862">Zinc</keyword>
<dbReference type="Reactome" id="R-CEL-8948751">
    <property type="pathway name" value="Regulation of PTEN stability and activity"/>
</dbReference>
<dbReference type="HOGENOM" id="CLU_100726_1_0_1"/>
<dbReference type="FunFam" id="3.30.720.50:FF:000010">
    <property type="entry name" value="Zinc finger protein"/>
    <property type="match status" value="1"/>
</dbReference>
<reference evidence="8 9" key="1">
    <citation type="journal article" date="1998" name="Science">
        <title>Genome sequence of the nematode C. elegans: a platform for investigating biology.</title>
        <authorList>
            <consortium name="The C. elegans sequencing consortium"/>
            <person name="Sulson J.E."/>
            <person name="Waterston R."/>
        </authorList>
    </citation>
    <scope>NUCLEOTIDE SEQUENCE [LARGE SCALE GENOMIC DNA]</scope>
    <source>
        <strain evidence="8 9">Bristol N2</strain>
    </source>
</reference>
<dbReference type="GO" id="GO:0061630">
    <property type="term" value="F:ubiquitin protein ligase activity"/>
    <property type="evidence" value="ECO:0007669"/>
    <property type="project" value="UniProtKB-UniRule"/>
</dbReference>
<dbReference type="GeneID" id="173308"/>
<sequence>MNASTSSPSQQLQQAINSTIDKECAVCYSEMILPTTIPSCGHKFCFICLKGVSVSNNGDCPICRGPIDSQIFKKPLQAVDLKMDIPGTPSAAAPDPVVKQEVDDEDVKPDVKKLQEELKKQQAAAAAQKMFWLYRGRHQGWWRFDPRIEKEIEEAFTHQMPMTEVTICGNPYIVDFSQMCQYPKNQSNYSRNVKRVNSTDFDSLNVKGMSGVFVATTSPPAAAN</sequence>
<dbReference type="FunCoup" id="Q8WQB0">
    <property type="interactions" value="153"/>
</dbReference>
<dbReference type="GO" id="GO:0016055">
    <property type="term" value="P:Wnt signaling pathway"/>
    <property type="evidence" value="ECO:0007669"/>
    <property type="project" value="InterPro"/>
</dbReference>
<dbReference type="GO" id="GO:0005634">
    <property type="term" value="C:nucleus"/>
    <property type="evidence" value="ECO:0000318"/>
    <property type="project" value="GO_Central"/>
</dbReference>
<keyword evidence="5" id="KW-0808">Transferase</keyword>
<dbReference type="CTD" id="173308"/>
<evidence type="ECO:0000256" key="1">
    <source>
        <dbReference type="ARBA" id="ARBA00022723"/>
    </source>
</evidence>
<accession>Q8WQB0</accession>
<proteinExistence type="evidence at protein level"/>
<dbReference type="PROSITE" id="PS00518">
    <property type="entry name" value="ZF_RING_1"/>
    <property type="match status" value="1"/>
</dbReference>
<dbReference type="EMBL" id="BX284601">
    <property type="protein sequence ID" value="CAD21663.2"/>
    <property type="molecule type" value="Genomic_DNA"/>
</dbReference>
<dbReference type="PhylomeDB" id="Q8WQB0"/>
<comment type="subcellular location">
    <subcellularLocation>
        <location evidence="5">Cytoplasm</location>
        <location evidence="5">Cytosol</location>
    </subcellularLocation>
</comment>
<dbReference type="AGR" id="WB:WBGene00013674"/>
<dbReference type="GO" id="GO:0006511">
    <property type="term" value="P:ubiquitin-dependent protein catabolic process"/>
    <property type="evidence" value="ECO:0000318"/>
    <property type="project" value="GO_Central"/>
</dbReference>
<dbReference type="OMA" id="TEVTICG"/>
<dbReference type="InterPro" id="IPR004170">
    <property type="entry name" value="WWE_dom"/>
</dbReference>
<dbReference type="RefSeq" id="NP_740943.2">
    <property type="nucleotide sequence ID" value="NM_170947.5"/>
</dbReference>
<comment type="domain">
    <text evidence="5">The WWE domain mediates non-covalent poly(ADP-ribose)-binding.</text>
</comment>
<dbReference type="EC" id="2.3.2.27" evidence="5"/>
<feature type="domain" description="WWE" evidence="7">
    <location>
        <begin position="117"/>
        <end position="195"/>
    </location>
</feature>
<dbReference type="GO" id="GO:0004842">
    <property type="term" value="F:ubiquitin-protein transferase activity"/>
    <property type="evidence" value="ECO:0000318"/>
    <property type="project" value="GO_Central"/>
</dbReference>
<dbReference type="Bgee" id="WBGene00013674">
    <property type="expression patterns" value="Expressed in embryo and 3 other cell types or tissues"/>
</dbReference>
<dbReference type="KEGG" id="cel:CELE_Y105E8A.14"/>
<dbReference type="GO" id="GO:0008270">
    <property type="term" value="F:zinc ion binding"/>
    <property type="evidence" value="ECO:0007669"/>
    <property type="project" value="UniProtKB-UniRule"/>
</dbReference>
<dbReference type="AlphaFoldDB" id="Q8WQB0"/>
<evidence type="ECO:0000313" key="8">
    <source>
        <dbReference type="EMBL" id="CAD21663.2"/>
    </source>
</evidence>
<keyword evidence="2 4" id="KW-0863">Zinc-finger</keyword>
<keyword evidence="5" id="KW-0833">Ubl conjugation pathway</keyword>
<feature type="domain" description="RING-type" evidence="6">
    <location>
        <begin position="24"/>
        <end position="64"/>
    </location>
</feature>
<evidence type="ECO:0000259" key="7">
    <source>
        <dbReference type="PROSITE" id="PS50918"/>
    </source>
</evidence>
<comment type="PTM">
    <text evidence="5">Ubiquitinated; autoubiquitinated.</text>
</comment>
<dbReference type="WormBase" id="Y105E8A.14">
    <property type="protein sequence ID" value="CE25168"/>
    <property type="gene ID" value="WBGene00013674"/>
</dbReference>
<dbReference type="eggNOG" id="KOG0824">
    <property type="taxonomic scope" value="Eukaryota"/>
</dbReference>
<protein>
    <recommendedName>
        <fullName evidence="5">E3 ubiquitin-protein ligase</fullName>
        <ecNumber evidence="5">2.3.2.27</ecNumber>
    </recommendedName>
</protein>
<evidence type="ECO:0000256" key="2">
    <source>
        <dbReference type="ARBA" id="ARBA00022771"/>
    </source>
</evidence>
<comment type="catalytic activity">
    <reaction evidence="5">
        <text>S-ubiquitinyl-[E2 ubiquitin-conjugating enzyme]-L-cysteine + [acceptor protein]-L-lysine = [E2 ubiquitin-conjugating enzyme]-L-cysteine + N(6)-ubiquitinyl-[acceptor protein]-L-lysine.</text>
        <dbReference type="EC" id="2.3.2.27"/>
    </reaction>
</comment>
<dbReference type="PANTHER" id="PTHR13417">
    <property type="entry name" value="E3 UBIQUITIN-PROTEIN LIGASE RNF146"/>
    <property type="match status" value="1"/>
</dbReference>
<dbReference type="GO" id="GO:0072572">
    <property type="term" value="F:poly-ADP-D-ribose binding"/>
    <property type="evidence" value="ECO:0000318"/>
    <property type="project" value="GO_Central"/>
</dbReference>
<organism evidence="8 9">
    <name type="scientific">Caenorhabditis elegans</name>
    <dbReference type="NCBI Taxonomy" id="6239"/>
    <lineage>
        <taxon>Eukaryota</taxon>
        <taxon>Metazoa</taxon>
        <taxon>Ecdysozoa</taxon>
        <taxon>Nematoda</taxon>
        <taxon>Chromadorea</taxon>
        <taxon>Rhabditida</taxon>
        <taxon>Rhabditina</taxon>
        <taxon>Rhabditomorpha</taxon>
        <taxon>Rhabditoidea</taxon>
        <taxon>Rhabditidae</taxon>
        <taxon>Peloderinae</taxon>
        <taxon>Caenorhabditis</taxon>
    </lineage>
</organism>
<dbReference type="SUPFAM" id="SSF117839">
    <property type="entry name" value="WWE domain"/>
    <property type="match status" value="1"/>
</dbReference>
<evidence type="ECO:0000259" key="6">
    <source>
        <dbReference type="PROSITE" id="PS50089"/>
    </source>
</evidence>
<keyword evidence="9" id="KW-1185">Reference proteome</keyword>
<dbReference type="InterPro" id="IPR018123">
    <property type="entry name" value="WWE-dom_subgr"/>
</dbReference>
<dbReference type="PROSITE" id="PS50918">
    <property type="entry name" value="WWE"/>
    <property type="match status" value="1"/>
</dbReference>
<keyword evidence="5" id="KW-0963">Cytoplasm</keyword>
<keyword evidence="11" id="KW-1267">Proteomics identification</keyword>
<dbReference type="PeptideAtlas" id="Q8WQB0"/>
<keyword evidence="1 5" id="KW-0479">Metal-binding</keyword>
<dbReference type="Pfam" id="PF13920">
    <property type="entry name" value="zf-C3HC4_3"/>
    <property type="match status" value="1"/>
</dbReference>
<dbReference type="InterPro" id="IPR017907">
    <property type="entry name" value="Znf_RING_CS"/>
</dbReference>
<evidence type="ECO:0000256" key="3">
    <source>
        <dbReference type="ARBA" id="ARBA00022833"/>
    </source>
</evidence>
<dbReference type="GO" id="GO:0005737">
    <property type="term" value="C:cytoplasm"/>
    <property type="evidence" value="ECO:0000318"/>
    <property type="project" value="GO_Central"/>
</dbReference>
<dbReference type="PROSITE" id="PS50089">
    <property type="entry name" value="ZF_RING_2"/>
    <property type="match status" value="1"/>
</dbReference>
<dbReference type="SMART" id="SM00678">
    <property type="entry name" value="WWE"/>
    <property type="match status" value="1"/>
</dbReference>
<gene>
    <name evidence="8" type="ORF">CELE_Y105E8A.14</name>
    <name evidence="8 10" type="ORF">Y105E8A.14</name>
</gene>
<dbReference type="Gene3D" id="3.30.40.10">
    <property type="entry name" value="Zinc/RING finger domain, C3HC4 (zinc finger)"/>
    <property type="match status" value="1"/>
</dbReference>
<dbReference type="InterPro" id="IPR033509">
    <property type="entry name" value="RNF146"/>
</dbReference>
<dbReference type="InterPro" id="IPR037197">
    <property type="entry name" value="WWE_dom_sf"/>
</dbReference>
<dbReference type="Pfam" id="PF02825">
    <property type="entry name" value="WWE"/>
    <property type="match status" value="1"/>
</dbReference>
<evidence type="ECO:0007829" key="11">
    <source>
        <dbReference type="PeptideAtlas" id="Q8WQB0"/>
    </source>
</evidence>